<organism evidence="2 3">
    <name type="scientific">Aspergillus violaceofuscus (strain CBS 115571)</name>
    <dbReference type="NCBI Taxonomy" id="1450538"/>
    <lineage>
        <taxon>Eukaryota</taxon>
        <taxon>Fungi</taxon>
        <taxon>Dikarya</taxon>
        <taxon>Ascomycota</taxon>
        <taxon>Pezizomycotina</taxon>
        <taxon>Eurotiomycetes</taxon>
        <taxon>Eurotiomycetidae</taxon>
        <taxon>Eurotiales</taxon>
        <taxon>Aspergillaceae</taxon>
        <taxon>Aspergillus</taxon>
    </lineage>
</organism>
<feature type="region of interest" description="Disordered" evidence="1">
    <location>
        <begin position="70"/>
        <end position="115"/>
    </location>
</feature>
<dbReference type="OMA" id="DRFWFDD"/>
<feature type="compositionally biased region" description="Polar residues" evidence="1">
    <location>
        <begin position="93"/>
        <end position="112"/>
    </location>
</feature>
<dbReference type="STRING" id="1450538.A0A2V5HMZ9"/>
<feature type="compositionally biased region" description="Low complexity" evidence="1">
    <location>
        <begin position="489"/>
        <end position="498"/>
    </location>
</feature>
<feature type="region of interest" description="Disordered" evidence="1">
    <location>
        <begin position="235"/>
        <end position="288"/>
    </location>
</feature>
<feature type="compositionally biased region" description="Low complexity" evidence="1">
    <location>
        <begin position="1"/>
        <end position="25"/>
    </location>
</feature>
<accession>A0A2V5HMZ9</accession>
<feature type="compositionally biased region" description="Polar residues" evidence="1">
    <location>
        <begin position="420"/>
        <end position="435"/>
    </location>
</feature>
<feature type="region of interest" description="Disordered" evidence="1">
    <location>
        <begin position="1"/>
        <end position="44"/>
    </location>
</feature>
<dbReference type="AlphaFoldDB" id="A0A2V5HMZ9"/>
<sequence length="517" mass="58983">MAGDDTQNTNTNTNTNTPNQDTYPTHHNHNQNQHHHHHHHYHGWPEDDNPFVAIRRFADEQISSVLQSVTGLPSSINPPSERWAIFDDRSRDNPNNASGSAQSSEDTSADQATTTTTTNTTAYWSDWDNPEIVAAHHHHFYPRNYRSDADFFFNSFFDRFWLDADNDDDDFGPSRRRLFQPFPHRPMLHNLISDASPAWPVPYLMFSPYSPLHLERRRDRARGERGVFSTLMSTLSLSSEEGDDNPTAEPESEPRWRDAFEDLLRLENGKPMLERADTSTQTGGRESGKDWLQGLVQRGSLGDRWKYVSGEAGQNQPSWSTITFDNSHVLPDDIPRKKAEVIDTEDLAQPAGGADALTEQDLYDRFLDDLQAREQAFAREIHQSPLLRLLLDDRRRFRELAPREGFDEFYGSQQQQQQQADQSTTDESGPSTGAPAQTPYVIATQTRTERVRLPDGAIQTKTIRKKRFSDGREETNENVDVVNPRLGEQQQQQQQPPQLSADAGGAEENKDGWFWKG</sequence>
<name>A0A2V5HMZ9_ASPV1</name>
<feature type="compositionally biased region" description="Basic residues" evidence="1">
    <location>
        <begin position="26"/>
        <end position="42"/>
    </location>
</feature>
<proteinExistence type="predicted"/>
<evidence type="ECO:0000313" key="2">
    <source>
        <dbReference type="EMBL" id="PYI22903.1"/>
    </source>
</evidence>
<dbReference type="EMBL" id="KZ825108">
    <property type="protein sequence ID" value="PYI22903.1"/>
    <property type="molecule type" value="Genomic_DNA"/>
</dbReference>
<reference evidence="2 3" key="1">
    <citation type="submission" date="2018-02" db="EMBL/GenBank/DDBJ databases">
        <title>The genomes of Aspergillus section Nigri reveals drivers in fungal speciation.</title>
        <authorList>
            <consortium name="DOE Joint Genome Institute"/>
            <person name="Vesth T.C."/>
            <person name="Nybo J."/>
            <person name="Theobald S."/>
            <person name="Brandl J."/>
            <person name="Frisvad J.C."/>
            <person name="Nielsen K.F."/>
            <person name="Lyhne E.K."/>
            <person name="Kogle M.E."/>
            <person name="Kuo A."/>
            <person name="Riley R."/>
            <person name="Clum A."/>
            <person name="Nolan M."/>
            <person name="Lipzen A."/>
            <person name="Salamov A."/>
            <person name="Henrissat B."/>
            <person name="Wiebenga A."/>
            <person name="De vries R.P."/>
            <person name="Grigoriev I.V."/>
            <person name="Mortensen U.H."/>
            <person name="Andersen M.R."/>
            <person name="Baker S.E."/>
        </authorList>
    </citation>
    <scope>NUCLEOTIDE SEQUENCE [LARGE SCALE GENOMIC DNA]</scope>
    <source>
        <strain evidence="2 3">CBS 115571</strain>
    </source>
</reference>
<dbReference type="Proteomes" id="UP000249829">
    <property type="component" value="Unassembled WGS sequence"/>
</dbReference>
<evidence type="ECO:0000313" key="3">
    <source>
        <dbReference type="Proteomes" id="UP000249829"/>
    </source>
</evidence>
<keyword evidence="3" id="KW-1185">Reference proteome</keyword>
<evidence type="ECO:0000256" key="1">
    <source>
        <dbReference type="SAM" id="MobiDB-lite"/>
    </source>
</evidence>
<gene>
    <name evidence="2" type="ORF">BO99DRAFT_409677</name>
</gene>
<feature type="compositionally biased region" description="Basic and acidic residues" evidence="1">
    <location>
        <begin position="252"/>
        <end position="277"/>
    </location>
</feature>
<protein>
    <submittedName>
        <fullName evidence="2">Uncharacterized protein</fullName>
    </submittedName>
</protein>
<feature type="region of interest" description="Disordered" evidence="1">
    <location>
        <begin position="405"/>
        <end position="517"/>
    </location>
</feature>
<feature type="compositionally biased region" description="Basic and acidic residues" evidence="1">
    <location>
        <begin position="507"/>
        <end position="517"/>
    </location>
</feature>